<evidence type="ECO:0000313" key="9">
    <source>
        <dbReference type="EMBL" id="KAE8164819.1"/>
    </source>
</evidence>
<proteinExistence type="inferred from homology"/>
<dbReference type="SUPFAM" id="SSF117856">
    <property type="entry name" value="AF0104/ALDC/Ptd012-like"/>
    <property type="match status" value="1"/>
</dbReference>
<dbReference type="AlphaFoldDB" id="A0A5N6V1J5"/>
<comment type="similarity">
    <text evidence="3">Belongs to the alpha-acetolactate decarboxylase family.</text>
</comment>
<dbReference type="GO" id="GO:0045151">
    <property type="term" value="P:acetoin biosynthetic process"/>
    <property type="evidence" value="ECO:0007669"/>
    <property type="project" value="UniProtKB-KW"/>
</dbReference>
<keyword evidence="7" id="KW-0005">Acetoin biosynthesis</keyword>
<dbReference type="Pfam" id="PF03306">
    <property type="entry name" value="AAL_decarboxy"/>
    <property type="match status" value="1"/>
</dbReference>
<evidence type="ECO:0000256" key="6">
    <source>
        <dbReference type="ARBA" id="ARBA00022793"/>
    </source>
</evidence>
<dbReference type="EC" id="4.1.1.5" evidence="4"/>
<evidence type="ECO:0000256" key="3">
    <source>
        <dbReference type="ARBA" id="ARBA00007106"/>
    </source>
</evidence>
<accession>A0A5N6V1J5</accession>
<dbReference type="Gene3D" id="3.30.1330.80">
    <property type="entry name" value="Hypothetical protein, similar to alpha- acetolactate decarboxylase, domain 2"/>
    <property type="match status" value="1"/>
</dbReference>
<dbReference type="PANTHER" id="PTHR35524:SF1">
    <property type="entry name" value="ALPHA-ACETOLACTATE DECARBOXYLASE"/>
    <property type="match status" value="1"/>
</dbReference>
<evidence type="ECO:0000256" key="2">
    <source>
        <dbReference type="ARBA" id="ARBA00005170"/>
    </source>
</evidence>
<evidence type="ECO:0000256" key="8">
    <source>
        <dbReference type="ARBA" id="ARBA00023239"/>
    </source>
</evidence>
<dbReference type="UniPathway" id="UPA00626">
    <property type="reaction ID" value="UER00678"/>
</dbReference>
<comment type="pathway">
    <text evidence="2">Polyol metabolism; (R,R)-butane-2,3-diol biosynthesis; (R,R)-butane-2,3-diol from pyruvate: step 2/3.</text>
</comment>
<evidence type="ECO:0000256" key="1">
    <source>
        <dbReference type="ARBA" id="ARBA00001784"/>
    </source>
</evidence>
<dbReference type="GO" id="GO:0047605">
    <property type="term" value="F:acetolactate decarboxylase activity"/>
    <property type="evidence" value="ECO:0007669"/>
    <property type="project" value="UniProtKB-EC"/>
</dbReference>
<sequence>MVDGQVYHFNPENRSRSVNAIGIFPFIMIAQLKPTLTKSLPSLAMPTLHTALAPLLPSKQNSFLSVRVDGVFSQVAFRMIPAPPREQQPLFDLLRRQRLQSAHNVRGLLFGFWSPGCSNGFSVAGFHLHFISDDRTAGGHVTGFEAWDVKLSAGVLKEYGAELPQDEDFLEAVIRNYEEDQNLR</sequence>
<organism evidence="9 10">
    <name type="scientific">Aspergillus tamarii</name>
    <dbReference type="NCBI Taxonomy" id="41984"/>
    <lineage>
        <taxon>Eukaryota</taxon>
        <taxon>Fungi</taxon>
        <taxon>Dikarya</taxon>
        <taxon>Ascomycota</taxon>
        <taxon>Pezizomycotina</taxon>
        <taxon>Eurotiomycetes</taxon>
        <taxon>Eurotiomycetidae</taxon>
        <taxon>Eurotiales</taxon>
        <taxon>Aspergillaceae</taxon>
        <taxon>Aspergillus</taxon>
        <taxon>Aspergillus subgen. Circumdati</taxon>
    </lineage>
</organism>
<dbReference type="Proteomes" id="UP000326950">
    <property type="component" value="Unassembled WGS sequence"/>
</dbReference>
<comment type="catalytic activity">
    <reaction evidence="1">
        <text>(2S)-2-acetolactate + H(+) = (R)-acetoin + CO2</text>
        <dbReference type="Rhea" id="RHEA:21580"/>
        <dbReference type="ChEBI" id="CHEBI:15378"/>
        <dbReference type="ChEBI" id="CHEBI:15686"/>
        <dbReference type="ChEBI" id="CHEBI:16526"/>
        <dbReference type="ChEBI" id="CHEBI:58476"/>
        <dbReference type="EC" id="4.1.1.5"/>
    </reaction>
</comment>
<dbReference type="PANTHER" id="PTHR35524">
    <property type="entry name" value="ALPHA-ACETOLACTATE DECARBOXYLASE"/>
    <property type="match status" value="1"/>
</dbReference>
<dbReference type="EMBL" id="ML738605">
    <property type="protein sequence ID" value="KAE8164819.1"/>
    <property type="molecule type" value="Genomic_DNA"/>
</dbReference>
<keyword evidence="6" id="KW-0210">Decarboxylase</keyword>
<evidence type="ECO:0000313" key="10">
    <source>
        <dbReference type="Proteomes" id="UP000326950"/>
    </source>
</evidence>
<keyword evidence="10" id="KW-1185">Reference proteome</keyword>
<dbReference type="InterPro" id="IPR005128">
    <property type="entry name" value="Acetolactate_a_deCO2ase"/>
</dbReference>
<keyword evidence="8" id="KW-0456">Lyase</keyword>
<name>A0A5N6V1J5_ASPTM</name>
<dbReference type="OrthoDB" id="509395at2759"/>
<evidence type="ECO:0000256" key="7">
    <source>
        <dbReference type="ARBA" id="ARBA00023061"/>
    </source>
</evidence>
<protein>
    <recommendedName>
        <fullName evidence="5">Alpha-acetolactate decarboxylase</fullName>
        <ecNumber evidence="4">4.1.1.5</ecNumber>
    </recommendedName>
</protein>
<evidence type="ECO:0000256" key="4">
    <source>
        <dbReference type="ARBA" id="ARBA00013204"/>
    </source>
</evidence>
<reference evidence="9 10" key="1">
    <citation type="submission" date="2019-04" db="EMBL/GenBank/DDBJ databases">
        <title>Friends and foes A comparative genomics study of 23 Aspergillus species from section Flavi.</title>
        <authorList>
            <consortium name="DOE Joint Genome Institute"/>
            <person name="Kjaerbolling I."/>
            <person name="Vesth T."/>
            <person name="Frisvad J.C."/>
            <person name="Nybo J.L."/>
            <person name="Theobald S."/>
            <person name="Kildgaard S."/>
            <person name="Isbrandt T."/>
            <person name="Kuo A."/>
            <person name="Sato A."/>
            <person name="Lyhne E.K."/>
            <person name="Kogle M.E."/>
            <person name="Wiebenga A."/>
            <person name="Kun R.S."/>
            <person name="Lubbers R.J."/>
            <person name="Makela M.R."/>
            <person name="Barry K."/>
            <person name="Chovatia M."/>
            <person name="Clum A."/>
            <person name="Daum C."/>
            <person name="Haridas S."/>
            <person name="He G."/>
            <person name="LaButti K."/>
            <person name="Lipzen A."/>
            <person name="Mondo S."/>
            <person name="Riley R."/>
            <person name="Salamov A."/>
            <person name="Simmons B.A."/>
            <person name="Magnuson J.K."/>
            <person name="Henrissat B."/>
            <person name="Mortensen U.H."/>
            <person name="Larsen T.O."/>
            <person name="Devries R.P."/>
            <person name="Grigoriev I.V."/>
            <person name="Machida M."/>
            <person name="Baker S.E."/>
            <person name="Andersen M.R."/>
        </authorList>
    </citation>
    <scope>NUCLEOTIDE SEQUENCE [LARGE SCALE GENOMIC DNA]</scope>
    <source>
        <strain evidence="9 10">CBS 117626</strain>
    </source>
</reference>
<gene>
    <name evidence="9" type="ORF">BDV40DRAFT_298137</name>
</gene>
<evidence type="ECO:0000256" key="5">
    <source>
        <dbReference type="ARBA" id="ARBA00020164"/>
    </source>
</evidence>